<name>A0AAF1JVD6_9PROT</name>
<reference evidence="1" key="2">
    <citation type="journal article" date="2021" name="Syst. Appl. Microbiol.">
        <title>Roseomonas hellenica sp. nov., isolated from roots of wild-growing Alkanna tinctoria.</title>
        <authorList>
            <person name="Rat A."/>
            <person name="Naranjo H.D."/>
            <person name="Lebbe L."/>
            <person name="Cnockaert M."/>
            <person name="Krigas N."/>
            <person name="Grigoriadou K."/>
            <person name="Maloupa E."/>
            <person name="Willems A."/>
        </authorList>
    </citation>
    <scope>NUCLEOTIDE SEQUENCE</scope>
    <source>
        <strain evidence="1">LMG 28251</strain>
    </source>
</reference>
<gene>
    <name evidence="1" type="ORF">GXW79_01080</name>
</gene>
<evidence type="ECO:0000313" key="1">
    <source>
        <dbReference type="EMBL" id="MBR0653663.1"/>
    </source>
</evidence>
<reference evidence="1" key="1">
    <citation type="submission" date="2020-01" db="EMBL/GenBank/DDBJ databases">
        <authorList>
            <person name="Rat A."/>
        </authorList>
    </citation>
    <scope>NUCLEOTIDE SEQUENCE</scope>
    <source>
        <strain evidence="1">LMG 28251</strain>
    </source>
</reference>
<dbReference type="EMBL" id="JAAEDH010000001">
    <property type="protein sequence ID" value="MBR0653663.1"/>
    <property type="molecule type" value="Genomic_DNA"/>
</dbReference>
<proteinExistence type="predicted"/>
<dbReference type="AlphaFoldDB" id="A0AAF1JVD6"/>
<evidence type="ECO:0000313" key="2">
    <source>
        <dbReference type="Proteomes" id="UP001196068"/>
    </source>
</evidence>
<organism evidence="1 2">
    <name type="scientific">Plastoroseomonas arctica</name>
    <dbReference type="NCBI Taxonomy" id="1509237"/>
    <lineage>
        <taxon>Bacteria</taxon>
        <taxon>Pseudomonadati</taxon>
        <taxon>Pseudomonadota</taxon>
        <taxon>Alphaproteobacteria</taxon>
        <taxon>Acetobacterales</taxon>
        <taxon>Acetobacteraceae</taxon>
        <taxon>Plastoroseomonas</taxon>
    </lineage>
</organism>
<accession>A0AAF1JVD6</accession>
<comment type="caution">
    <text evidence="1">The sequence shown here is derived from an EMBL/GenBank/DDBJ whole genome shotgun (WGS) entry which is preliminary data.</text>
</comment>
<dbReference type="Proteomes" id="UP001196068">
    <property type="component" value="Unassembled WGS sequence"/>
</dbReference>
<protein>
    <submittedName>
        <fullName evidence="1">Uncharacterized protein</fullName>
    </submittedName>
</protein>
<sequence>MDELQKTFRQEVERALDERWLTSSLAQWMDSNHGEAAALLGHERMDWEMAAAALGAHGLKDHAGRPPSAAIARETWLQVEARRRVGMMFRETNGEVTSIKRAQP</sequence>
<keyword evidence="2" id="KW-1185">Reference proteome</keyword>
<dbReference type="RefSeq" id="WP_211872356.1">
    <property type="nucleotide sequence ID" value="NZ_JAAEDH010000001.1"/>
</dbReference>